<evidence type="ECO:0000313" key="3">
    <source>
        <dbReference type="Proteomes" id="UP000006048"/>
    </source>
</evidence>
<dbReference type="HOGENOM" id="CLU_561329_0_0_12"/>
<evidence type="ECO:0000313" key="2">
    <source>
        <dbReference type="EMBL" id="AFM11135.1"/>
    </source>
</evidence>
<protein>
    <recommendedName>
        <fullName evidence="4">TolB N-terminal domain-containing protein</fullName>
    </recommendedName>
</protein>
<keyword evidence="1" id="KW-0732">Signal</keyword>
<dbReference type="Gene3D" id="3.40.50.10610">
    <property type="entry name" value="ABC-type transport auxiliary lipoprotein component"/>
    <property type="match status" value="1"/>
</dbReference>
<reference evidence="2 3" key="1">
    <citation type="submission" date="2012-06" db="EMBL/GenBank/DDBJ databases">
        <title>The complete chromosome of genome of Turneriella parva DSM 21527.</title>
        <authorList>
            <consortium name="US DOE Joint Genome Institute (JGI-PGF)"/>
            <person name="Lucas S."/>
            <person name="Han J."/>
            <person name="Lapidus A."/>
            <person name="Bruce D."/>
            <person name="Goodwin L."/>
            <person name="Pitluck S."/>
            <person name="Peters L."/>
            <person name="Kyrpides N."/>
            <person name="Mavromatis K."/>
            <person name="Ivanova N."/>
            <person name="Mikhailova N."/>
            <person name="Chertkov O."/>
            <person name="Detter J.C."/>
            <person name="Tapia R."/>
            <person name="Han C."/>
            <person name="Land M."/>
            <person name="Hauser L."/>
            <person name="Markowitz V."/>
            <person name="Cheng J.-F."/>
            <person name="Hugenholtz P."/>
            <person name="Woyke T."/>
            <person name="Wu D."/>
            <person name="Gronow S."/>
            <person name="Wellnitz S."/>
            <person name="Brambilla E."/>
            <person name="Klenk H.-P."/>
            <person name="Eisen J.A."/>
        </authorList>
    </citation>
    <scope>NUCLEOTIDE SEQUENCE [LARGE SCALE GENOMIC DNA]</scope>
    <source>
        <strain evidence="3">ATCC BAA-1111 / DSM 21527 / NCTC 11395 / H</strain>
    </source>
</reference>
<gene>
    <name evidence="2" type="ordered locus">Turpa_0479</name>
</gene>
<sequence>MRNATLLPTLALALLSISPLPAGKTLKRRVLVLPFDNTIKNKNYAWMSDSISENLKADLLKTGRFDVLDVTLLRKIDPGIQFANLDAQNASAFAQRLNCEVAIVGRFSVRKIGRKKEVVAFEAEGVDALEKQSVVAKNEEAVINAEIFDTVDKLAASISDELNQKLPLLDAASFKRDDRLERLIRRLEKPPTGFLDSFTLGVAPGSPPVKFVPEFDIDTFEYDAYVNYDQAEGIQTYVLEYQYWGKRLKPPISVSDGECIADKCRFTSRSPTLVFAKSASEKDKSYKIKIHLPHPKGPVVSRWWLTAGYPYTKSLSQLGHKNPEALILDAGIPFDAMRGYAHFEAGFGTERLQFGGGFKWALVTQLFYGHGNLPQFAADSGYTALVHMASAGGGLRIDRPTFFGTRYGLSPFIGFYGHYQRFFRELSGGGLNAMALVPEIGINQYFRFGYKLRYRWVLTLAAGSFIYSGQNLSYVRASVGVEYAFR</sequence>
<dbReference type="STRING" id="869212.Turpa_0479"/>
<dbReference type="AlphaFoldDB" id="I4B1H8"/>
<evidence type="ECO:0000256" key="1">
    <source>
        <dbReference type="SAM" id="SignalP"/>
    </source>
</evidence>
<dbReference type="EMBL" id="CP002959">
    <property type="protein sequence ID" value="AFM11135.1"/>
    <property type="molecule type" value="Genomic_DNA"/>
</dbReference>
<keyword evidence="3" id="KW-1185">Reference proteome</keyword>
<dbReference type="KEGG" id="tpx:Turpa_0479"/>
<dbReference type="Proteomes" id="UP000006048">
    <property type="component" value="Chromosome"/>
</dbReference>
<evidence type="ECO:0008006" key="4">
    <source>
        <dbReference type="Google" id="ProtNLM"/>
    </source>
</evidence>
<feature type="chain" id="PRO_5003685754" description="TolB N-terminal domain-containing protein" evidence="1">
    <location>
        <begin position="23"/>
        <end position="486"/>
    </location>
</feature>
<feature type="signal peptide" evidence="1">
    <location>
        <begin position="1"/>
        <end position="22"/>
    </location>
</feature>
<dbReference type="RefSeq" id="WP_014801655.1">
    <property type="nucleotide sequence ID" value="NC_018020.1"/>
</dbReference>
<proteinExistence type="predicted"/>
<accession>I4B1H8</accession>
<name>I4B1H8_TURPD</name>
<organism evidence="2 3">
    <name type="scientific">Turneriella parva (strain ATCC BAA-1111 / DSM 21527 / NCTC 11395 / H)</name>
    <name type="common">Leptospira parva</name>
    <dbReference type="NCBI Taxonomy" id="869212"/>
    <lineage>
        <taxon>Bacteria</taxon>
        <taxon>Pseudomonadati</taxon>
        <taxon>Spirochaetota</taxon>
        <taxon>Spirochaetia</taxon>
        <taxon>Leptospirales</taxon>
        <taxon>Leptospiraceae</taxon>
        <taxon>Turneriella</taxon>
    </lineage>
</organism>